<dbReference type="InterPro" id="IPR013083">
    <property type="entry name" value="Znf_RING/FYVE/PHD"/>
</dbReference>
<feature type="compositionally biased region" description="Low complexity" evidence="5">
    <location>
        <begin position="513"/>
        <end position="526"/>
    </location>
</feature>
<feature type="region of interest" description="Disordered" evidence="5">
    <location>
        <begin position="373"/>
        <end position="743"/>
    </location>
</feature>
<feature type="compositionally biased region" description="Polar residues" evidence="5">
    <location>
        <begin position="618"/>
        <end position="631"/>
    </location>
</feature>
<dbReference type="SMART" id="SM00184">
    <property type="entry name" value="RING"/>
    <property type="match status" value="1"/>
</dbReference>
<feature type="region of interest" description="Disordered" evidence="5">
    <location>
        <begin position="793"/>
        <end position="829"/>
    </location>
</feature>
<keyword evidence="3" id="KW-0862">Zinc</keyword>
<feature type="region of interest" description="Disordered" evidence="5">
    <location>
        <begin position="1104"/>
        <end position="1125"/>
    </location>
</feature>
<feature type="compositionally biased region" description="Polar residues" evidence="5">
    <location>
        <begin position="981"/>
        <end position="1005"/>
    </location>
</feature>
<dbReference type="GO" id="GO:0008270">
    <property type="term" value="F:zinc ion binding"/>
    <property type="evidence" value="ECO:0007669"/>
    <property type="project" value="UniProtKB-KW"/>
</dbReference>
<evidence type="ECO:0000256" key="1">
    <source>
        <dbReference type="ARBA" id="ARBA00022723"/>
    </source>
</evidence>
<feature type="compositionally biased region" description="Basic and acidic residues" evidence="5">
    <location>
        <begin position="208"/>
        <end position="232"/>
    </location>
</feature>
<dbReference type="GO" id="GO:0061630">
    <property type="term" value="F:ubiquitin protein ligase activity"/>
    <property type="evidence" value="ECO:0007669"/>
    <property type="project" value="TreeGrafter"/>
</dbReference>
<dbReference type="Gene3D" id="3.30.40.10">
    <property type="entry name" value="Zinc/RING finger domain, C3HC4 (zinc finger)"/>
    <property type="match status" value="1"/>
</dbReference>
<dbReference type="PANTHER" id="PTHR23327">
    <property type="entry name" value="RING FINGER PROTEIN 127"/>
    <property type="match status" value="1"/>
</dbReference>
<comment type="caution">
    <text evidence="7">The sequence shown here is derived from an EMBL/GenBank/DDBJ whole genome shotgun (WGS) entry which is preliminary data.</text>
</comment>
<dbReference type="STRING" id="86259.A0A4Z1PMR4"/>
<keyword evidence="2 4" id="KW-0863">Zinc-finger</keyword>
<feature type="compositionally biased region" description="Polar residues" evidence="5">
    <location>
        <begin position="1041"/>
        <end position="1050"/>
    </location>
</feature>
<keyword evidence="8" id="KW-1185">Reference proteome</keyword>
<feature type="compositionally biased region" description="Low complexity" evidence="5">
    <location>
        <begin position="426"/>
        <end position="443"/>
    </location>
</feature>
<feature type="compositionally biased region" description="Acidic residues" evidence="5">
    <location>
        <begin position="448"/>
        <end position="465"/>
    </location>
</feature>
<feature type="region of interest" description="Disordered" evidence="5">
    <location>
        <begin position="981"/>
        <end position="1085"/>
    </location>
</feature>
<protein>
    <recommendedName>
        <fullName evidence="6">RING-type domain-containing protein</fullName>
    </recommendedName>
</protein>
<feature type="compositionally biased region" description="Polar residues" evidence="5">
    <location>
        <begin position="34"/>
        <end position="45"/>
    </location>
</feature>
<feature type="region of interest" description="Disordered" evidence="5">
    <location>
        <begin position="1"/>
        <end position="102"/>
    </location>
</feature>
<feature type="region of interest" description="Disordered" evidence="5">
    <location>
        <begin position="870"/>
        <end position="898"/>
    </location>
</feature>
<evidence type="ECO:0000256" key="5">
    <source>
        <dbReference type="SAM" id="MobiDB-lite"/>
    </source>
</evidence>
<feature type="compositionally biased region" description="Low complexity" evidence="5">
    <location>
        <begin position="877"/>
        <end position="896"/>
    </location>
</feature>
<feature type="compositionally biased region" description="Acidic residues" evidence="5">
    <location>
        <begin position="674"/>
        <end position="689"/>
    </location>
</feature>
<organism evidence="7 8">
    <name type="scientific">Venturia nashicola</name>
    <dbReference type="NCBI Taxonomy" id="86259"/>
    <lineage>
        <taxon>Eukaryota</taxon>
        <taxon>Fungi</taxon>
        <taxon>Dikarya</taxon>
        <taxon>Ascomycota</taxon>
        <taxon>Pezizomycotina</taxon>
        <taxon>Dothideomycetes</taxon>
        <taxon>Pleosporomycetidae</taxon>
        <taxon>Venturiales</taxon>
        <taxon>Venturiaceae</taxon>
        <taxon>Venturia</taxon>
    </lineage>
</organism>
<gene>
    <name evidence="7" type="ORF">E6O75_ATG00226</name>
</gene>
<evidence type="ECO:0000256" key="3">
    <source>
        <dbReference type="ARBA" id="ARBA00022833"/>
    </source>
</evidence>
<feature type="region of interest" description="Disordered" evidence="5">
    <location>
        <begin position="1143"/>
        <end position="1224"/>
    </location>
</feature>
<evidence type="ECO:0000256" key="4">
    <source>
        <dbReference type="PROSITE-ProRule" id="PRU00175"/>
    </source>
</evidence>
<feature type="region of interest" description="Disordered" evidence="5">
    <location>
        <begin position="208"/>
        <end position="236"/>
    </location>
</feature>
<feature type="compositionally biased region" description="Low complexity" evidence="5">
    <location>
        <begin position="795"/>
        <end position="804"/>
    </location>
</feature>
<keyword evidence="1" id="KW-0479">Metal-binding</keyword>
<dbReference type="SUPFAM" id="SSF57850">
    <property type="entry name" value="RING/U-box"/>
    <property type="match status" value="1"/>
</dbReference>
<dbReference type="PROSITE" id="PS00518">
    <property type="entry name" value="ZF_RING_1"/>
    <property type="match status" value="1"/>
</dbReference>
<proteinExistence type="predicted"/>
<dbReference type="EMBL" id="SNSC02000001">
    <property type="protein sequence ID" value="TID27459.1"/>
    <property type="molecule type" value="Genomic_DNA"/>
</dbReference>
<evidence type="ECO:0000256" key="2">
    <source>
        <dbReference type="ARBA" id="ARBA00022771"/>
    </source>
</evidence>
<dbReference type="PANTHER" id="PTHR23327:SF42">
    <property type="entry name" value="LON PEPTIDASE N-TERMINAL DOMAIN AND RING FINGER PROTEIN C14F5.10C"/>
    <property type="match status" value="1"/>
</dbReference>
<reference evidence="7 8" key="1">
    <citation type="submission" date="2019-04" db="EMBL/GenBank/DDBJ databases">
        <title>High contiguity whole genome sequence and gene annotation resource for two Venturia nashicola isolates.</title>
        <authorList>
            <person name="Prokchorchik M."/>
            <person name="Won K."/>
            <person name="Lee Y."/>
            <person name="Choi E.D."/>
            <person name="Segonzac C."/>
            <person name="Sohn K.H."/>
        </authorList>
    </citation>
    <scope>NUCLEOTIDE SEQUENCE [LARGE SCALE GENOMIC DNA]</scope>
    <source>
        <strain evidence="7 8">PRI2</strain>
    </source>
</reference>
<dbReference type="AlphaFoldDB" id="A0A4Z1PMR4"/>
<evidence type="ECO:0000313" key="8">
    <source>
        <dbReference type="Proteomes" id="UP000298493"/>
    </source>
</evidence>
<evidence type="ECO:0000259" key="6">
    <source>
        <dbReference type="PROSITE" id="PS50089"/>
    </source>
</evidence>
<feature type="compositionally biased region" description="Basic and acidic residues" evidence="5">
    <location>
        <begin position="584"/>
        <end position="597"/>
    </location>
</feature>
<dbReference type="PROSITE" id="PS50089">
    <property type="entry name" value="ZF_RING_2"/>
    <property type="match status" value="1"/>
</dbReference>
<dbReference type="Proteomes" id="UP000298493">
    <property type="component" value="Unassembled WGS sequence"/>
</dbReference>
<feature type="domain" description="RING-type" evidence="6">
    <location>
        <begin position="134"/>
        <end position="174"/>
    </location>
</feature>
<feature type="region of interest" description="Disordered" evidence="5">
    <location>
        <begin position="918"/>
        <end position="961"/>
    </location>
</feature>
<evidence type="ECO:0000313" key="7">
    <source>
        <dbReference type="EMBL" id="TID27459.1"/>
    </source>
</evidence>
<feature type="compositionally biased region" description="Low complexity" evidence="5">
    <location>
        <begin position="562"/>
        <end position="574"/>
    </location>
</feature>
<dbReference type="Pfam" id="PF13923">
    <property type="entry name" value="zf-C3HC4_2"/>
    <property type="match status" value="1"/>
</dbReference>
<feature type="compositionally biased region" description="Polar residues" evidence="5">
    <location>
        <begin position="1176"/>
        <end position="1202"/>
    </location>
</feature>
<feature type="compositionally biased region" description="Acidic residues" evidence="5">
    <location>
        <begin position="401"/>
        <end position="413"/>
    </location>
</feature>
<feature type="compositionally biased region" description="Basic residues" evidence="5">
    <location>
        <begin position="696"/>
        <end position="707"/>
    </location>
</feature>
<feature type="compositionally biased region" description="Low complexity" evidence="5">
    <location>
        <begin position="20"/>
        <end position="33"/>
    </location>
</feature>
<name>A0A4Z1PMR4_9PEZI</name>
<sequence>MESRDPPKAGGSRQPSLQPSSNSTASLALASSSQTVRSQSTPKSRPSSEEPSTKAMATHKSFDSTKSLSRGSRDSLIAKAPTRKTSQEASSPPAPNPNDQACEPCVRESHITDFWQLLKALKNEFETLRSLITCKICYGLLYEPYTTSCGHTYCYTCLCKSFKTHAPQSCPECRTRLQESPAPAFLVRELTHSIIRKTELLPPDETLEQHAKWQKEHADSIQQDKDNTDKRNGGLWKGFFRRPTRLPRPAIRDVEDGVDRCPYCQWELEDGMCQRCGLPFDENGTGTWEYNDSLSEQSGHGMHSEQGSELDVDLEIDMDDDIEIDEFDEEEQAVRDDVLHHFYHENGPMAPIPEALQRFLEYGHDYGVRRPAAHSAAHSRRRSYSASIASDIPSEMHTLEELDEDEEEDDDSSMNEFIEPDDRPLSISGSASSSTYASSSRASMEPAIIEEDEDEDGGDATEDEGPVPNGRWRRVVTESSSPVAHSGSRVRAVGEMTDDSQPVTASRNRRVISETPPSESTATAAETEGEEEDELPVPAGRRRRRDTAGEQTRRVRPRQRGTSAESSAASNATSRDTGDPENWVYERLRGQQPHDQDGNLQWGDESDGGRTTVGWEPITNSFERNRNTGSLTPLADRPNAPRRPLSRTGPSRYPQAPRALRHRGSTISANDHYEDNDADDDVSETDQEGDTNMNRPRLRQHNSRVRLQHSISRPLLSRAQPVLANQDNESDDTDLSSQSAQHEQLIRQREYNPLFGQLFAQHQNDLQVEDIDSRPPFAEFEHLRTLARTPLARPRTGNRNRNTGYPVMPSPGPVSRATPPVHSTSRYRSPLENSFNVSSLSNVRPVVERSNSGSSRTLLHSNAISNLDTSSRITSLPSDTATAGPSSPTSTARSRTVGQVISPLQAARAVDLIERPASRLPGARAGDQIERPASRVNSRPPSASGRRGSAGRMPFSAPPPLSPMAPGLNTARIWQHNNPFFNARTTGLRPRQSSQRLREQPSNATLRARDSTRTLRQQPSVINVRDVPDQSPLRARESNRTLRQQPSQMISREETDQLSPQVRPQASRLHLRPQPSYRRLQQTQLQGQLMREAALAQLLDPDRPEFAMGQRYSPNTLPTLSEDERRRRANELVRRRALELAEERINEQRNNPFQRRPRQAQSTATQNELPADGPAPSTTSNRAPAVNNVASSNQYANGQQPTLGRRRSSRGLAPVPQSGLTPVSVLHSANTGSIRTRLGALPGRTGGYESHVATGMARGIAALTAGGDFRHN</sequence>
<feature type="compositionally biased region" description="Low complexity" evidence="5">
    <location>
        <begin position="938"/>
        <end position="952"/>
    </location>
</feature>
<dbReference type="CDD" id="cd16568">
    <property type="entry name" value="RING-HC_ScPSH1-like"/>
    <property type="match status" value="1"/>
</dbReference>
<accession>A0A4Z1PMR4</accession>
<dbReference type="InterPro" id="IPR001841">
    <property type="entry name" value="Znf_RING"/>
</dbReference>
<dbReference type="InterPro" id="IPR017907">
    <property type="entry name" value="Znf_RING_CS"/>
</dbReference>